<accession>A0ABM1SF77</accession>
<dbReference type="Gene3D" id="2.30.29.30">
    <property type="entry name" value="Pleckstrin-homology domain (PH domain)/Phosphotyrosine-binding domain (PTB)"/>
    <property type="match status" value="1"/>
</dbReference>
<dbReference type="SMART" id="SM00462">
    <property type="entry name" value="PTB"/>
    <property type="match status" value="1"/>
</dbReference>
<evidence type="ECO:0000313" key="3">
    <source>
        <dbReference type="RefSeq" id="XP_022242282.1"/>
    </source>
</evidence>
<dbReference type="GeneID" id="106459984"/>
<feature type="domain" description="PID" evidence="1">
    <location>
        <begin position="30"/>
        <end position="166"/>
    </location>
</feature>
<name>A0ABM1SF77_LIMPO</name>
<feature type="non-terminal residue" evidence="3">
    <location>
        <position position="337"/>
    </location>
</feature>
<dbReference type="CDD" id="cd01270">
    <property type="entry name" value="PTB_CAPON-like"/>
    <property type="match status" value="1"/>
</dbReference>
<dbReference type="InterPro" id="IPR006020">
    <property type="entry name" value="PTB/PI_dom"/>
</dbReference>
<dbReference type="Proteomes" id="UP000694941">
    <property type="component" value="Unplaced"/>
</dbReference>
<gene>
    <name evidence="3" type="primary">LOC106459984</name>
</gene>
<reference evidence="3" key="1">
    <citation type="submission" date="2025-08" db="UniProtKB">
        <authorList>
            <consortium name="RefSeq"/>
        </authorList>
    </citation>
    <scope>IDENTIFICATION</scope>
    <source>
        <tissue evidence="3">Muscle</tissue>
    </source>
</reference>
<dbReference type="SUPFAM" id="SSF50729">
    <property type="entry name" value="PH domain-like"/>
    <property type="match status" value="1"/>
</dbReference>
<dbReference type="RefSeq" id="XP_022242282.1">
    <property type="nucleotide sequence ID" value="XM_022386574.1"/>
</dbReference>
<dbReference type="PANTHER" id="PTHR11232:SF17">
    <property type="entry name" value="CAPON-LIKE PROTEIN"/>
    <property type="match status" value="1"/>
</dbReference>
<proteinExistence type="predicted"/>
<dbReference type="PROSITE" id="PS01179">
    <property type="entry name" value="PID"/>
    <property type="match status" value="1"/>
</dbReference>
<dbReference type="InterPro" id="IPR051133">
    <property type="entry name" value="Adapter_Engulfment-Domain"/>
</dbReference>
<dbReference type="InterPro" id="IPR011993">
    <property type="entry name" value="PH-like_dom_sf"/>
</dbReference>
<evidence type="ECO:0000259" key="1">
    <source>
        <dbReference type="PROSITE" id="PS01179"/>
    </source>
</evidence>
<dbReference type="Pfam" id="PF00640">
    <property type="entry name" value="PID"/>
    <property type="match status" value="1"/>
</dbReference>
<protein>
    <submittedName>
        <fullName evidence="3">Carboxyl-terminal PDZ ligand of neuronal nitric oxide synthase protein-like</fullName>
    </submittedName>
</protein>
<organism evidence="2 3">
    <name type="scientific">Limulus polyphemus</name>
    <name type="common">Atlantic horseshoe crab</name>
    <dbReference type="NCBI Taxonomy" id="6850"/>
    <lineage>
        <taxon>Eukaryota</taxon>
        <taxon>Metazoa</taxon>
        <taxon>Ecdysozoa</taxon>
        <taxon>Arthropoda</taxon>
        <taxon>Chelicerata</taxon>
        <taxon>Merostomata</taxon>
        <taxon>Xiphosura</taxon>
        <taxon>Limulidae</taxon>
        <taxon>Limulus</taxon>
    </lineage>
</organism>
<sequence length="337" mass="38276">MPSKKRYNLVNDDSFDSRIPLHNEEAFHHGITFSAKYIGTLDIPRPSSRVEIVSAMRRIRYEFKTKGIRKKKVYINISVEGVQVILKKGKKSNHWPRNDSRCLLMQHPIYRIFYVSHDSQDMKIFSYIAREGGSNNFKCSVFKSKKKAQAMRIVHTVGQAFEVCHKLSLPLPSSSGGSQEDQEDRNRGCLHVDGISEPSSSNIQGGEPLSNTAISLTKQYPNSQQVGEMIDNVGTVNKNLPGQLPISVYHQVQLLQEQLDQQFQQAQAALAEIHFLKGQLTTETAARMEAQSQNHQLMVHNKELLEHIQRLVQHIQELERKSNPVLGELSSPLQLKE</sequence>
<dbReference type="PANTHER" id="PTHR11232">
    <property type="entry name" value="PHOSPHOTYROSINE INTERACTION DOMAIN-CONTAINING FAMILY MEMBER"/>
    <property type="match status" value="1"/>
</dbReference>
<keyword evidence="2" id="KW-1185">Reference proteome</keyword>
<evidence type="ECO:0000313" key="2">
    <source>
        <dbReference type="Proteomes" id="UP000694941"/>
    </source>
</evidence>